<proteinExistence type="predicted"/>
<protein>
    <submittedName>
        <fullName evidence="2">Uncharacterized protein</fullName>
    </submittedName>
</protein>
<feature type="region of interest" description="Disordered" evidence="1">
    <location>
        <begin position="190"/>
        <end position="226"/>
    </location>
</feature>
<sequence length="715" mass="80389">MKQITTYCLKFPRTLTRPWKYNASVVEYFVELESTSKIKRSEIDRLLEETQEENAASSHLAIDVKSKAAFKDEGDEVPTENAESAKVKEEVKYYADALQGKISSITKMTTQLGAPYNPKPDEATAELVKELDEIHSKLNAAYGTLAGILTKLEMDRMDSAGLKSLKLDFCKLRESVAEPMLMKNVNQLRKSLKADPNADENEEPEVTTRPRRSLAGDVGRGQPARGALRTARNVVEDFGTGRCHVLDKLSKEEAVHRHMEELHLDVQISQARVGEGEHPVLYPTSWIKAIDRFSLWDTLFGTDDFAAGQNMLEDFWDKFSRIHSDFEGLQQGIDARRLVPIYIHGDEGQHYKKNAVMVLQVQSVLGRGTSRLSEARQGDVFGNEQGYYVNQKGVTLRTRLLFSVMPKEQYAQSAQTLEDLCERLCEDLKSAFLDGVQLMDGSKLSDCPAFLETMGMDEMPWETESPFTRLLPQFADKPSYFKPDPWHTVNLGTGKSWVASCLVLLLPLFAGNNISVRLVPRKVKFITNGITTELLGWMSVQDCPEGHWNKGALTTTLSQFIEHVCSAHGLEASGDEKLRLVASGTRALNSFMRNLYVCPFWLSRDSKNQVVSAGMHHLRACARLALLCYQAGTERFPLTPKHHALWHIIQVLSWQSDMGGGWAMNPVIETCAQDEDMVGRIARVCRSVSPRLTALRTIQRYLLQCHEVFFATTGT</sequence>
<organism evidence="2 3">
    <name type="scientific">Symbiodinium necroappetens</name>
    <dbReference type="NCBI Taxonomy" id="1628268"/>
    <lineage>
        <taxon>Eukaryota</taxon>
        <taxon>Sar</taxon>
        <taxon>Alveolata</taxon>
        <taxon>Dinophyceae</taxon>
        <taxon>Suessiales</taxon>
        <taxon>Symbiodiniaceae</taxon>
        <taxon>Symbiodinium</taxon>
    </lineage>
</organism>
<comment type="caution">
    <text evidence="2">The sequence shown here is derived from an EMBL/GenBank/DDBJ whole genome shotgun (WGS) entry which is preliminary data.</text>
</comment>
<evidence type="ECO:0000256" key="1">
    <source>
        <dbReference type="SAM" id="MobiDB-lite"/>
    </source>
</evidence>
<reference evidence="2" key="1">
    <citation type="submission" date="2021-02" db="EMBL/GenBank/DDBJ databases">
        <authorList>
            <person name="Dougan E. K."/>
            <person name="Rhodes N."/>
            <person name="Thang M."/>
            <person name="Chan C."/>
        </authorList>
    </citation>
    <scope>NUCLEOTIDE SEQUENCE</scope>
</reference>
<accession>A0A813BHF0</accession>
<dbReference type="AlphaFoldDB" id="A0A813BHF0"/>
<evidence type="ECO:0000313" key="3">
    <source>
        <dbReference type="Proteomes" id="UP000601435"/>
    </source>
</evidence>
<dbReference type="Proteomes" id="UP000601435">
    <property type="component" value="Unassembled WGS sequence"/>
</dbReference>
<keyword evidence="3" id="KW-1185">Reference proteome</keyword>
<dbReference type="OrthoDB" id="418754at2759"/>
<dbReference type="EMBL" id="CAJNJA010070963">
    <property type="protein sequence ID" value="CAE7902469.1"/>
    <property type="molecule type" value="Genomic_DNA"/>
</dbReference>
<gene>
    <name evidence="2" type="ORF">SNEC2469_LOCUS30415</name>
</gene>
<name>A0A813BHF0_9DINO</name>
<evidence type="ECO:0000313" key="2">
    <source>
        <dbReference type="EMBL" id="CAE7902469.1"/>
    </source>
</evidence>